<proteinExistence type="predicted"/>
<dbReference type="InterPro" id="IPR052894">
    <property type="entry name" value="AsmA-related"/>
</dbReference>
<evidence type="ECO:0000313" key="4">
    <source>
        <dbReference type="Proteomes" id="UP000093071"/>
    </source>
</evidence>
<reference evidence="4" key="1">
    <citation type="submission" date="2016-07" db="EMBL/GenBank/DDBJ databases">
        <authorList>
            <person name="Jaenicke Sebastian"/>
        </authorList>
    </citation>
    <scope>NUCLEOTIDE SEQUENCE [LARGE SCALE GENOMIC DNA]</scope>
</reference>
<dbReference type="EMBL" id="LT604072">
    <property type="protein sequence ID" value="SCB03956.1"/>
    <property type="molecule type" value="Genomic_DNA"/>
</dbReference>
<name>A0A1C3TL45_XANCT</name>
<feature type="transmembrane region" description="Helical" evidence="1">
    <location>
        <begin position="45"/>
        <end position="68"/>
    </location>
</feature>
<accession>A0A1C3TL45</accession>
<dbReference type="AlphaFoldDB" id="A0A1C3TL45"/>
<sequence>MTRGFRAPCTRTAYYGRMDREPTSTQRGRRRSWAWRRNDGRLRRWPFVLGALILVLLIVILVFDWNWFKGPVERAVQARTGRAFHIDGNLDVDLGSTVTLRGDRLRLANADWSKQPQMASAQRAEIDLALWPLLRGKLRIPEIRLTQPNLLLETGPNGQPGNWNFGSSDGGTQVVLGRMLVQQGRLRFQDVPGRTDIDVSVDSLTSQRRRGDAAPPIAVAGDGRWRGNPFTLKGSTASPLELSESDHPFKIDLRGSAGSTRAHMRGTLTNPFQLRVFDLQLSLAGTDMQHLYPLLGIAMPSTPPYQLDGRLKRNGEIWRYEDFNGRAGDSDLAGTVQIDSAGQRPFLRADLRSRRLDFDDLGGFVGAPPRTGAGETANDEQKAQAAKLAASAKLLPSTPYDLGKLRAMDADVRWKAQRINAQTLPLDAMDAHLKLNDGVLLLQPLDFGVAGGNIRSDIRMDARKSTIATRAQISVRGMQLGKLFPDGQLAKEASGAIGGEIALAGTGNSIAQMLGSADGSVAVGMGKGHVSNLVMELAGLDIAESLKFLVTKDRQIPVRCAFGDFAVRDGVMDARALAFDTTDTLLVGSGNIDLGDETLDLLLKARPKDHSILSLRSPLRVAGTFKDPTFRPDFKALGMRGAVALALGAIAPPAALLATFETGPGKDVDCVGHRSK</sequence>
<dbReference type="InterPro" id="IPR007844">
    <property type="entry name" value="AsmA"/>
</dbReference>
<dbReference type="Pfam" id="PF05170">
    <property type="entry name" value="AsmA"/>
    <property type="match status" value="2"/>
</dbReference>
<feature type="domain" description="AsmA" evidence="2">
    <location>
        <begin position="49"/>
        <end position="165"/>
    </location>
</feature>
<dbReference type="PATRIC" id="fig|1261556.5.peg.1241"/>
<protein>
    <submittedName>
        <fullName evidence="3">AsmA family membrane protein</fullName>
    </submittedName>
</protein>
<dbReference type="GO" id="GO:0090313">
    <property type="term" value="P:regulation of protein targeting to membrane"/>
    <property type="evidence" value="ECO:0007669"/>
    <property type="project" value="TreeGrafter"/>
</dbReference>
<keyword evidence="1" id="KW-1133">Transmembrane helix</keyword>
<evidence type="ECO:0000313" key="3">
    <source>
        <dbReference type="EMBL" id="SCB03956.1"/>
    </source>
</evidence>
<keyword evidence="1" id="KW-0472">Membrane</keyword>
<evidence type="ECO:0000256" key="1">
    <source>
        <dbReference type="SAM" id="Phobius"/>
    </source>
</evidence>
<gene>
    <name evidence="3" type="primary">asmA</name>
    <name evidence="3" type="ORF">BN444_04016</name>
</gene>
<keyword evidence="1" id="KW-0812">Transmembrane</keyword>
<dbReference type="PANTHER" id="PTHR30441:SF9">
    <property type="entry name" value="ASMA FAMILY PROTEIN YHJG"/>
    <property type="match status" value="1"/>
</dbReference>
<organism evidence="3 4">
    <name type="scientific">Xanthomonas translucens pv. translucens DSM 18974</name>
    <dbReference type="NCBI Taxonomy" id="1261556"/>
    <lineage>
        <taxon>Bacteria</taxon>
        <taxon>Pseudomonadati</taxon>
        <taxon>Pseudomonadota</taxon>
        <taxon>Gammaproteobacteria</taxon>
        <taxon>Lysobacterales</taxon>
        <taxon>Lysobacteraceae</taxon>
        <taxon>Xanthomonas</taxon>
        <taxon>Xanthomonas translucens group</taxon>
    </lineage>
</organism>
<dbReference type="Proteomes" id="UP000093071">
    <property type="component" value="Chromosome I"/>
</dbReference>
<dbReference type="GO" id="GO:0005886">
    <property type="term" value="C:plasma membrane"/>
    <property type="evidence" value="ECO:0007669"/>
    <property type="project" value="TreeGrafter"/>
</dbReference>
<evidence type="ECO:0000259" key="2">
    <source>
        <dbReference type="Pfam" id="PF05170"/>
    </source>
</evidence>
<dbReference type="PANTHER" id="PTHR30441">
    <property type="entry name" value="DUF748 DOMAIN-CONTAINING PROTEIN"/>
    <property type="match status" value="1"/>
</dbReference>
<feature type="domain" description="AsmA" evidence="2">
    <location>
        <begin position="224"/>
        <end position="574"/>
    </location>
</feature>